<keyword evidence="4 7" id="KW-0812">Transmembrane</keyword>
<dbReference type="OrthoDB" id="413079at2759"/>
<accession>A0A9P6BZU0</accession>
<keyword evidence="3" id="KW-0813">Transport</keyword>
<protein>
    <recommendedName>
        <fullName evidence="10">MFS transporter</fullName>
    </recommendedName>
</protein>
<comment type="caution">
    <text evidence="8">The sequence shown here is derived from an EMBL/GenBank/DDBJ whole genome shotgun (WGS) entry which is preliminary data.</text>
</comment>
<dbReference type="PANTHER" id="PTHR23514">
    <property type="entry name" value="BYPASS OF STOP CODON PROTEIN 6"/>
    <property type="match status" value="1"/>
</dbReference>
<organism evidence="8 9">
    <name type="scientific">Macrolepiota fuliginosa MF-IS2</name>
    <dbReference type="NCBI Taxonomy" id="1400762"/>
    <lineage>
        <taxon>Eukaryota</taxon>
        <taxon>Fungi</taxon>
        <taxon>Dikarya</taxon>
        <taxon>Basidiomycota</taxon>
        <taxon>Agaricomycotina</taxon>
        <taxon>Agaricomycetes</taxon>
        <taxon>Agaricomycetidae</taxon>
        <taxon>Agaricales</taxon>
        <taxon>Agaricineae</taxon>
        <taxon>Agaricaceae</taxon>
        <taxon>Macrolepiota</taxon>
    </lineage>
</organism>
<evidence type="ECO:0000256" key="7">
    <source>
        <dbReference type="SAM" id="Phobius"/>
    </source>
</evidence>
<dbReference type="PANTHER" id="PTHR23514:SF3">
    <property type="entry name" value="BYPASS OF STOP CODON PROTEIN 6"/>
    <property type="match status" value="1"/>
</dbReference>
<dbReference type="AlphaFoldDB" id="A0A9P6BZU0"/>
<keyword evidence="5 7" id="KW-1133">Transmembrane helix</keyword>
<gene>
    <name evidence="8" type="ORF">P691DRAFT_678516</name>
</gene>
<feature type="non-terminal residue" evidence="8">
    <location>
        <position position="1"/>
    </location>
</feature>
<evidence type="ECO:0000256" key="2">
    <source>
        <dbReference type="ARBA" id="ARBA00008335"/>
    </source>
</evidence>
<evidence type="ECO:0000256" key="4">
    <source>
        <dbReference type="ARBA" id="ARBA00022692"/>
    </source>
</evidence>
<comment type="subcellular location">
    <subcellularLocation>
        <location evidence="1">Endomembrane system</location>
        <topology evidence="1">Multi-pass membrane protein</topology>
    </subcellularLocation>
</comment>
<keyword evidence="6 7" id="KW-0472">Membrane</keyword>
<evidence type="ECO:0000256" key="5">
    <source>
        <dbReference type="ARBA" id="ARBA00022989"/>
    </source>
</evidence>
<feature type="transmembrane region" description="Helical" evidence="7">
    <location>
        <begin position="36"/>
        <end position="59"/>
    </location>
</feature>
<evidence type="ECO:0000256" key="3">
    <source>
        <dbReference type="ARBA" id="ARBA00022448"/>
    </source>
</evidence>
<dbReference type="EMBL" id="MU151419">
    <property type="protein sequence ID" value="KAF9443949.1"/>
    <property type="molecule type" value="Genomic_DNA"/>
</dbReference>
<dbReference type="GO" id="GO:0012505">
    <property type="term" value="C:endomembrane system"/>
    <property type="evidence" value="ECO:0007669"/>
    <property type="project" value="UniProtKB-SubCell"/>
</dbReference>
<dbReference type="InterPro" id="IPR051788">
    <property type="entry name" value="MFS_Transporter"/>
</dbReference>
<dbReference type="SUPFAM" id="SSF103473">
    <property type="entry name" value="MFS general substrate transporter"/>
    <property type="match status" value="1"/>
</dbReference>
<dbReference type="GO" id="GO:0016020">
    <property type="term" value="C:membrane"/>
    <property type="evidence" value="ECO:0007669"/>
    <property type="project" value="TreeGrafter"/>
</dbReference>
<dbReference type="InterPro" id="IPR036259">
    <property type="entry name" value="MFS_trans_sf"/>
</dbReference>
<keyword evidence="9" id="KW-1185">Reference proteome</keyword>
<feature type="transmembrane region" description="Helical" evidence="7">
    <location>
        <begin position="6"/>
        <end position="24"/>
    </location>
</feature>
<dbReference type="Proteomes" id="UP000807342">
    <property type="component" value="Unassembled WGS sequence"/>
</dbReference>
<feature type="transmembrane region" description="Helical" evidence="7">
    <location>
        <begin position="71"/>
        <end position="90"/>
    </location>
</feature>
<sequence length="96" mass="10140">VPSLIGGAVAVSIVGVLLGPMYPIAMNQAGRVLPRWLLTGSIGWIAGFGQAGSAALPFMTGAISSRHGIKSLQPLLIAMMGCMMFLWYLVPAKRRE</sequence>
<reference evidence="8" key="1">
    <citation type="submission" date="2020-11" db="EMBL/GenBank/DDBJ databases">
        <authorList>
            <consortium name="DOE Joint Genome Institute"/>
            <person name="Ahrendt S."/>
            <person name="Riley R."/>
            <person name="Andreopoulos W."/>
            <person name="Labutti K."/>
            <person name="Pangilinan J."/>
            <person name="Ruiz-Duenas F.J."/>
            <person name="Barrasa J.M."/>
            <person name="Sanchez-Garcia M."/>
            <person name="Camarero S."/>
            <person name="Miyauchi S."/>
            <person name="Serrano A."/>
            <person name="Linde D."/>
            <person name="Babiker R."/>
            <person name="Drula E."/>
            <person name="Ayuso-Fernandez I."/>
            <person name="Pacheco R."/>
            <person name="Padilla G."/>
            <person name="Ferreira P."/>
            <person name="Barriuso J."/>
            <person name="Kellner H."/>
            <person name="Castanera R."/>
            <person name="Alfaro M."/>
            <person name="Ramirez L."/>
            <person name="Pisabarro A.G."/>
            <person name="Kuo A."/>
            <person name="Tritt A."/>
            <person name="Lipzen A."/>
            <person name="He G."/>
            <person name="Yan M."/>
            <person name="Ng V."/>
            <person name="Cullen D."/>
            <person name="Martin F."/>
            <person name="Rosso M.-N."/>
            <person name="Henrissat B."/>
            <person name="Hibbett D."/>
            <person name="Martinez A.T."/>
            <person name="Grigoriev I.V."/>
        </authorList>
    </citation>
    <scope>NUCLEOTIDE SEQUENCE</scope>
    <source>
        <strain evidence="8">MF-IS2</strain>
    </source>
</reference>
<proteinExistence type="inferred from homology"/>
<name>A0A9P6BZU0_9AGAR</name>
<evidence type="ECO:0008006" key="10">
    <source>
        <dbReference type="Google" id="ProtNLM"/>
    </source>
</evidence>
<evidence type="ECO:0000256" key="6">
    <source>
        <dbReference type="ARBA" id="ARBA00023136"/>
    </source>
</evidence>
<comment type="similarity">
    <text evidence="2">Belongs to the major facilitator superfamily.</text>
</comment>
<evidence type="ECO:0000313" key="8">
    <source>
        <dbReference type="EMBL" id="KAF9443949.1"/>
    </source>
</evidence>
<evidence type="ECO:0000313" key="9">
    <source>
        <dbReference type="Proteomes" id="UP000807342"/>
    </source>
</evidence>
<evidence type="ECO:0000256" key="1">
    <source>
        <dbReference type="ARBA" id="ARBA00004127"/>
    </source>
</evidence>